<comment type="caution">
    <text evidence="2">The sequence shown here is derived from an EMBL/GenBank/DDBJ whole genome shotgun (WGS) entry which is preliminary data.</text>
</comment>
<protein>
    <recommendedName>
        <fullName evidence="4">Secreted protein</fullName>
    </recommendedName>
</protein>
<organism evidence="2 3">
    <name type="scientific">Armillaria luteobubalina</name>
    <dbReference type="NCBI Taxonomy" id="153913"/>
    <lineage>
        <taxon>Eukaryota</taxon>
        <taxon>Fungi</taxon>
        <taxon>Dikarya</taxon>
        <taxon>Basidiomycota</taxon>
        <taxon>Agaricomycotina</taxon>
        <taxon>Agaricomycetes</taxon>
        <taxon>Agaricomycetidae</taxon>
        <taxon>Agaricales</taxon>
        <taxon>Marasmiineae</taxon>
        <taxon>Physalacriaceae</taxon>
        <taxon>Armillaria</taxon>
    </lineage>
</organism>
<proteinExistence type="predicted"/>
<name>A0AA39QJ54_9AGAR</name>
<sequence length="80" mass="9202">MVFSWFLSLSVLTPCQRNTYSCHVTITCTTSSLRGEPRTCWRPTPTVLTDVYFCNSSEELDEAMTFQTFINHSRGLRQCV</sequence>
<feature type="signal peptide" evidence="1">
    <location>
        <begin position="1"/>
        <end position="17"/>
    </location>
</feature>
<keyword evidence="1" id="KW-0732">Signal</keyword>
<reference evidence="2" key="1">
    <citation type="submission" date="2023-06" db="EMBL/GenBank/DDBJ databases">
        <authorList>
            <consortium name="Lawrence Berkeley National Laboratory"/>
            <person name="Ahrendt S."/>
            <person name="Sahu N."/>
            <person name="Indic B."/>
            <person name="Wong-Bajracharya J."/>
            <person name="Merenyi Z."/>
            <person name="Ke H.-M."/>
            <person name="Monk M."/>
            <person name="Kocsube S."/>
            <person name="Drula E."/>
            <person name="Lipzen A."/>
            <person name="Balint B."/>
            <person name="Henrissat B."/>
            <person name="Andreopoulos B."/>
            <person name="Martin F.M."/>
            <person name="Harder C.B."/>
            <person name="Rigling D."/>
            <person name="Ford K.L."/>
            <person name="Foster G.D."/>
            <person name="Pangilinan J."/>
            <person name="Papanicolaou A."/>
            <person name="Barry K."/>
            <person name="LaButti K."/>
            <person name="Viragh M."/>
            <person name="Koriabine M."/>
            <person name="Yan M."/>
            <person name="Riley R."/>
            <person name="Champramary S."/>
            <person name="Plett K.L."/>
            <person name="Tsai I.J."/>
            <person name="Slot J."/>
            <person name="Sipos G."/>
            <person name="Plett J."/>
            <person name="Nagy L.G."/>
            <person name="Grigoriev I.V."/>
        </authorList>
    </citation>
    <scope>NUCLEOTIDE SEQUENCE</scope>
    <source>
        <strain evidence="2">HWK02</strain>
    </source>
</reference>
<feature type="chain" id="PRO_5041343198" description="Secreted protein" evidence="1">
    <location>
        <begin position="18"/>
        <end position="80"/>
    </location>
</feature>
<evidence type="ECO:0008006" key="4">
    <source>
        <dbReference type="Google" id="ProtNLM"/>
    </source>
</evidence>
<evidence type="ECO:0000313" key="3">
    <source>
        <dbReference type="Proteomes" id="UP001175228"/>
    </source>
</evidence>
<evidence type="ECO:0000313" key="2">
    <source>
        <dbReference type="EMBL" id="KAK0503897.1"/>
    </source>
</evidence>
<dbReference type="AlphaFoldDB" id="A0AA39QJ54"/>
<dbReference type="Proteomes" id="UP001175228">
    <property type="component" value="Unassembled WGS sequence"/>
</dbReference>
<accession>A0AA39QJ54</accession>
<evidence type="ECO:0000256" key="1">
    <source>
        <dbReference type="SAM" id="SignalP"/>
    </source>
</evidence>
<dbReference type="EMBL" id="JAUEPU010000003">
    <property type="protein sequence ID" value="KAK0503897.1"/>
    <property type="molecule type" value="Genomic_DNA"/>
</dbReference>
<keyword evidence="3" id="KW-1185">Reference proteome</keyword>
<gene>
    <name evidence="2" type="ORF">EDD18DRAFT_1131269</name>
</gene>